<keyword evidence="2" id="KW-0964">Secreted</keyword>
<evidence type="ECO:0000259" key="7">
    <source>
        <dbReference type="PROSITE" id="PS01225"/>
    </source>
</evidence>
<proteinExistence type="predicted"/>
<dbReference type="InterPro" id="IPR006207">
    <property type="entry name" value="Cys_knot_C"/>
</dbReference>
<name>A0A444V0Q5_ACIRT</name>
<dbReference type="Pfam" id="PF03045">
    <property type="entry name" value="DAN"/>
    <property type="match status" value="1"/>
</dbReference>
<gene>
    <name evidence="8" type="ORF">EOD39_18461</name>
</gene>
<dbReference type="Proteomes" id="UP000289886">
    <property type="component" value="Unassembled WGS sequence"/>
</dbReference>
<dbReference type="InterPro" id="IPR029034">
    <property type="entry name" value="Cystine-knot_cytokine"/>
</dbReference>
<dbReference type="InterPro" id="IPR004133">
    <property type="entry name" value="DAN_dom"/>
</dbReference>
<keyword evidence="3" id="KW-0732">Signal</keyword>
<evidence type="ECO:0000313" key="9">
    <source>
        <dbReference type="Proteomes" id="UP000289886"/>
    </source>
</evidence>
<comment type="subcellular location">
    <subcellularLocation>
        <location evidence="1">Secreted</location>
    </subcellularLocation>
</comment>
<dbReference type="AlphaFoldDB" id="A0A444V0Q5"/>
<evidence type="ECO:0000313" key="8">
    <source>
        <dbReference type="EMBL" id="RXM94017.1"/>
    </source>
</evidence>
<evidence type="ECO:0000256" key="3">
    <source>
        <dbReference type="ARBA" id="ARBA00022729"/>
    </source>
</evidence>
<evidence type="ECO:0000256" key="4">
    <source>
        <dbReference type="ARBA" id="ARBA00023157"/>
    </source>
</evidence>
<comment type="caution">
    <text evidence="8">The sequence shown here is derived from an EMBL/GenBank/DDBJ whole genome shotgun (WGS) entry which is preliminary data.</text>
</comment>
<accession>A0A444V0Q5</accession>
<dbReference type="PROSITE" id="PS01185">
    <property type="entry name" value="CTCK_1"/>
    <property type="match status" value="1"/>
</dbReference>
<reference evidence="8 9" key="1">
    <citation type="submission" date="2019-01" db="EMBL/GenBank/DDBJ databases">
        <title>Draft Genome and Complete Hox-Cluster Characterization of the Sterlet Sturgeon (Acipenser ruthenus).</title>
        <authorList>
            <person name="Wei Q."/>
        </authorList>
    </citation>
    <scope>NUCLEOTIDE SEQUENCE [LARGE SCALE GENOMIC DNA]</scope>
    <source>
        <strain evidence="8">WHYD16114868_AA</strain>
        <tissue evidence="8">Blood</tissue>
    </source>
</reference>
<feature type="region of interest" description="Disordered" evidence="6">
    <location>
        <begin position="120"/>
        <end position="147"/>
    </location>
</feature>
<evidence type="ECO:0000256" key="2">
    <source>
        <dbReference type="ARBA" id="ARBA00022525"/>
    </source>
</evidence>
<evidence type="ECO:0000256" key="6">
    <source>
        <dbReference type="SAM" id="MobiDB-lite"/>
    </source>
</evidence>
<organism evidence="8 9">
    <name type="scientific">Acipenser ruthenus</name>
    <name type="common">Sterlet sturgeon</name>
    <dbReference type="NCBI Taxonomy" id="7906"/>
    <lineage>
        <taxon>Eukaryota</taxon>
        <taxon>Metazoa</taxon>
        <taxon>Chordata</taxon>
        <taxon>Craniata</taxon>
        <taxon>Vertebrata</taxon>
        <taxon>Euteleostomi</taxon>
        <taxon>Actinopterygii</taxon>
        <taxon>Chondrostei</taxon>
        <taxon>Acipenseriformes</taxon>
        <taxon>Acipenseridae</taxon>
        <taxon>Acipenser</taxon>
    </lineage>
</organism>
<dbReference type="PROSITE" id="PS01225">
    <property type="entry name" value="CTCK_2"/>
    <property type="match status" value="1"/>
</dbReference>
<feature type="domain" description="CTCK" evidence="7">
    <location>
        <begin position="62"/>
        <end position="119"/>
    </location>
</feature>
<sequence length="147" mass="16526">MFDNKPIIPDFSRDGIQISNTGIEINVYIPEINAHVSFTGLVFLIQLPYSLFVKVSDTQLNSGSLRFSPETHYMMHSCTCCRETKTSEKKITLSCPDNTTVDYSYIYVEECGCQNTECVDNKTSSAPPSGQEAKEAAKGLRARRRRK</sequence>
<keyword evidence="4" id="KW-1015">Disulfide bond</keyword>
<dbReference type="EMBL" id="SCEB01003867">
    <property type="protein sequence ID" value="RXM94017.1"/>
    <property type="molecule type" value="Genomic_DNA"/>
</dbReference>
<dbReference type="GO" id="GO:0005576">
    <property type="term" value="C:extracellular region"/>
    <property type="evidence" value="ECO:0007669"/>
    <property type="project" value="UniProtKB-SubCell"/>
</dbReference>
<protein>
    <submittedName>
        <fullName evidence="8">Mucin-2</fullName>
    </submittedName>
</protein>
<dbReference type="SMART" id="SM00041">
    <property type="entry name" value="CT"/>
    <property type="match status" value="1"/>
</dbReference>
<comment type="caution">
    <text evidence="5">Lacks conserved residue(s) required for the propagation of feature annotation.</text>
</comment>
<evidence type="ECO:0000256" key="1">
    <source>
        <dbReference type="ARBA" id="ARBA00004613"/>
    </source>
</evidence>
<evidence type="ECO:0000256" key="5">
    <source>
        <dbReference type="PROSITE-ProRule" id="PRU00039"/>
    </source>
</evidence>
<dbReference type="Gene3D" id="2.10.90.10">
    <property type="entry name" value="Cystine-knot cytokines"/>
    <property type="match status" value="1"/>
</dbReference>
<keyword evidence="9" id="KW-1185">Reference proteome</keyword>